<dbReference type="Proteomes" id="UP000501989">
    <property type="component" value="Chromosome"/>
</dbReference>
<accession>A0A6M8MZ51</accession>
<name>A0A6M8MZ51_9PSED</name>
<evidence type="ECO:0000313" key="2">
    <source>
        <dbReference type="Proteomes" id="UP000501989"/>
    </source>
</evidence>
<keyword evidence="2" id="KW-1185">Reference proteome</keyword>
<dbReference type="AlphaFoldDB" id="A0A6M8MZ51"/>
<dbReference type="EMBL" id="CP053746">
    <property type="protein sequence ID" value="QKF52437.1"/>
    <property type="molecule type" value="Genomic_DNA"/>
</dbReference>
<organism evidence="1 2">
    <name type="scientific">Pseudomonas graminis</name>
    <dbReference type="NCBI Taxonomy" id="158627"/>
    <lineage>
        <taxon>Bacteria</taxon>
        <taxon>Pseudomonadati</taxon>
        <taxon>Pseudomonadota</taxon>
        <taxon>Gammaproteobacteria</taxon>
        <taxon>Pseudomonadales</taxon>
        <taxon>Pseudomonadaceae</taxon>
        <taxon>Pseudomonas</taxon>
    </lineage>
</organism>
<reference evidence="2" key="1">
    <citation type="submission" date="2019-12" db="EMBL/GenBank/DDBJ databases">
        <title>Endophytic bacteria associated with Panax ginseng seedlings.</title>
        <authorList>
            <person name="Park J.M."/>
            <person name="Shin R."/>
            <person name="Jo S.H."/>
        </authorList>
    </citation>
    <scope>NUCLEOTIDE SEQUENCE [LARGE SCALE GENOMIC DNA]</scope>
    <source>
        <strain evidence="2">PgKB30</strain>
    </source>
</reference>
<gene>
    <name evidence="1" type="ORF">FX982_03422</name>
</gene>
<proteinExistence type="predicted"/>
<sequence length="79" mass="9075">MLASDMIAEDSGRLLDELNRATAELMSMDSAAFGREQWQLAHRRQQAAFAAWLLYIRKDPVFQHRSNSTPTNRSSITRH</sequence>
<protein>
    <submittedName>
        <fullName evidence="1">Uncharacterized protein</fullName>
    </submittedName>
</protein>
<evidence type="ECO:0000313" key="1">
    <source>
        <dbReference type="EMBL" id="QKF52437.1"/>
    </source>
</evidence>
<dbReference type="KEGG" id="pgg:FX982_03422"/>